<evidence type="ECO:0000256" key="1">
    <source>
        <dbReference type="SAM" id="MobiDB-lite"/>
    </source>
</evidence>
<dbReference type="InterPro" id="IPR013103">
    <property type="entry name" value="RVT_2"/>
</dbReference>
<organism evidence="3">
    <name type="scientific">Tanacetum cinerariifolium</name>
    <name type="common">Dalmatian daisy</name>
    <name type="synonym">Chrysanthemum cinerariifolium</name>
    <dbReference type="NCBI Taxonomy" id="118510"/>
    <lineage>
        <taxon>Eukaryota</taxon>
        <taxon>Viridiplantae</taxon>
        <taxon>Streptophyta</taxon>
        <taxon>Embryophyta</taxon>
        <taxon>Tracheophyta</taxon>
        <taxon>Spermatophyta</taxon>
        <taxon>Magnoliopsida</taxon>
        <taxon>eudicotyledons</taxon>
        <taxon>Gunneridae</taxon>
        <taxon>Pentapetalae</taxon>
        <taxon>asterids</taxon>
        <taxon>campanulids</taxon>
        <taxon>Asterales</taxon>
        <taxon>Asteraceae</taxon>
        <taxon>Asteroideae</taxon>
        <taxon>Anthemideae</taxon>
        <taxon>Anthemidinae</taxon>
        <taxon>Tanacetum</taxon>
    </lineage>
</organism>
<feature type="compositionally biased region" description="Polar residues" evidence="1">
    <location>
        <begin position="70"/>
        <end position="94"/>
    </location>
</feature>
<name>A0A6L2P762_TANCI</name>
<feature type="domain" description="Reverse transcriptase Ty1/copia-type" evidence="2">
    <location>
        <begin position="144"/>
        <end position="213"/>
    </location>
</feature>
<feature type="compositionally biased region" description="Polar residues" evidence="1">
    <location>
        <begin position="602"/>
        <end position="613"/>
    </location>
</feature>
<evidence type="ECO:0000313" key="3">
    <source>
        <dbReference type="EMBL" id="GEU94253.1"/>
    </source>
</evidence>
<reference evidence="3" key="1">
    <citation type="journal article" date="2019" name="Sci. Rep.">
        <title>Draft genome of Tanacetum cinerariifolium, the natural source of mosquito coil.</title>
        <authorList>
            <person name="Yamashiro T."/>
            <person name="Shiraishi A."/>
            <person name="Satake H."/>
            <person name="Nakayama K."/>
        </authorList>
    </citation>
    <scope>NUCLEOTIDE SEQUENCE</scope>
</reference>
<feature type="region of interest" description="Disordered" evidence="1">
    <location>
        <begin position="1"/>
        <end position="24"/>
    </location>
</feature>
<dbReference type="EMBL" id="BKCJ010011031">
    <property type="protein sequence ID" value="GEU94253.1"/>
    <property type="molecule type" value="Genomic_DNA"/>
</dbReference>
<feature type="region of interest" description="Disordered" evidence="1">
    <location>
        <begin position="884"/>
        <end position="937"/>
    </location>
</feature>
<comment type="caution">
    <text evidence="3">The sequence shown here is derived from an EMBL/GenBank/DDBJ whole genome shotgun (WGS) entry which is preliminary data.</text>
</comment>
<dbReference type="PANTHER" id="PTHR11439:SF483">
    <property type="entry name" value="PEPTIDE SYNTHASE GLIP-LIKE, PUTATIVE (AFU_ORTHOLOGUE AFUA_3G12920)-RELATED"/>
    <property type="match status" value="1"/>
</dbReference>
<proteinExistence type="predicted"/>
<feature type="region of interest" description="Disordered" evidence="1">
    <location>
        <begin position="593"/>
        <end position="709"/>
    </location>
</feature>
<dbReference type="AlphaFoldDB" id="A0A6L2P762"/>
<feature type="region of interest" description="Disordered" evidence="1">
    <location>
        <begin position="65"/>
        <end position="103"/>
    </location>
</feature>
<accession>A0A6L2P762</accession>
<sequence>MTPATISLGLVPNPTSSTPLVPPSRTDWDMSFQLLFDELLTPPPSVDHPAPDVIAPITEVVAPKPAASIGSPSSTNVDQDSPSPSNSQTTSETQPPVIPNDFEEDNHDIKVAHRLEPKTYKDALTQSCWIKAMQEELNEFEHLKVWELVPRPDKVMVITLKWIYKVKLDELGGILKNKDRLVARGYRQEDGINFEESFAPVARLEAIRIFLAQSDGFVDLDNPNHVYKLKKARYGLKQAPRAWYDMLSSFLISQDFLKGSVDPTLFIRRNGNDLLLISQSPRGIFISQSKYSLESLKKYGFESCDPVDTPMVEKSKLDEDKEGKSVDLSYYRGSAYRKALTCGQRIFRYLRGTVNRGLCYPKDSSIALTAFVDANDTGCQDTRRSTSDEIITYRLWPWIQEDSNYVENGVIEFYFVNTEYQLADIFTKALGREKIEFLINKLGMRSFMPETLKKLTDEVDETMDMTIDQQVALNEALVPHVSRLRIGKSNFRLSSDIKSKEPTLQAVYDLKLTPFYKAFLVTTDVKHKDAKKSNEMYYPRFIKVIVNFFITKDQSMPRRNKQYGAILPDELTNKAIKIFESFKEYYAIASGAEPPKTKSNVRKTQTSSDTTVPPLTDKGTRLKTLANRKQPAKSSKAKDKGTGILPGVPDVPTYESDGEEIPWKSNDQEDDDDQDDQTDLVNDGDGFIHPKFSTHDEEDKDEESFDPIARTTSQVENFDDEGNDDDNHGRDIQMADVHTTQVIEDTHVTLTPVNPDGQQQSSSVLSQSFAEATSFIPGIVDYHDHRMNEAVKVVIIKEKVKEQVKVQVSKILPKIKKSVNEQLEAEVPTRASNSSKTSYVIAADLSELERKKILIEKMESNKSIHILDEQKNLYKALVDAYEYEEPSAGSNRGSKRRQARKELDSTSAPKEKTSKTSGKSTEGSKSHQKTTSESALAAEPMYITQYLEEPTHQEFETSATDDQPIAKASQRLECNLAKKANSRTSFDELMDTPVDFSTFVMNRLKVDTLTPELLAGPTYELMKGSCKSLCLQPKYTTSVTKTKAADYGHIKWIEDLFYGFAINRKSAQDVYSKRRNIAVTKLQIVEWYNYKHLDWITVRRDDDKLYKLKEGDFKRLHIQDIEDMLLLLHRHPAAVGNLQLGVKSYQKKLNFTKPDMYRIDLKRKEAYTAYSNPRGFIYQNKDKLNRLMRIDELHKFNDDTLNDVRTVLDDRLKGIQMKYLSQTIWRKSDKDRAAAMIQAINKQLKTMRIMRSLEKFVGGRSYEGDFRMLQRTI</sequence>
<gene>
    <name evidence="3" type="ORF">Tci_066231</name>
</gene>
<evidence type="ECO:0000259" key="2">
    <source>
        <dbReference type="Pfam" id="PF07727"/>
    </source>
</evidence>
<dbReference type="PANTHER" id="PTHR11439">
    <property type="entry name" value="GAG-POL-RELATED RETROTRANSPOSON"/>
    <property type="match status" value="1"/>
</dbReference>
<feature type="compositionally biased region" description="Acidic residues" evidence="1">
    <location>
        <begin position="668"/>
        <end position="678"/>
    </location>
</feature>
<dbReference type="Pfam" id="PF07727">
    <property type="entry name" value="RVT_2"/>
    <property type="match status" value="1"/>
</dbReference>
<protein>
    <recommendedName>
        <fullName evidence="2">Reverse transcriptase Ty1/copia-type domain-containing protein</fullName>
    </recommendedName>
</protein>
<feature type="compositionally biased region" description="Basic and acidic residues" evidence="1">
    <location>
        <begin position="900"/>
        <end position="914"/>
    </location>
</feature>
<feature type="compositionally biased region" description="Acidic residues" evidence="1">
    <location>
        <begin position="696"/>
        <end position="705"/>
    </location>
</feature>